<evidence type="ECO:0000256" key="2">
    <source>
        <dbReference type="PROSITE-ProRule" id="PRU00252"/>
    </source>
</evidence>
<dbReference type="PANTHER" id="PTHR10302:SF23">
    <property type="entry name" value="PROTEIN OSB4, CHLOROPLASTIC"/>
    <property type="match status" value="1"/>
</dbReference>
<dbReference type="Proteomes" id="UP000515124">
    <property type="component" value="Unplaced"/>
</dbReference>
<evidence type="ECO:0000256" key="1">
    <source>
        <dbReference type="ARBA" id="ARBA00023125"/>
    </source>
</evidence>
<protein>
    <submittedName>
        <fullName evidence="5">Protein OSB3, chloroplastic/mitochondrial-like</fullName>
    </submittedName>
</protein>
<dbReference type="InterPro" id="IPR000424">
    <property type="entry name" value="Primosome_PriB/ssb"/>
</dbReference>
<feature type="compositionally biased region" description="Pro residues" evidence="3">
    <location>
        <begin position="46"/>
        <end position="56"/>
    </location>
</feature>
<dbReference type="AlphaFoldDB" id="A0A6P5SZQ8"/>
<evidence type="ECO:0000313" key="4">
    <source>
        <dbReference type="Proteomes" id="UP000515124"/>
    </source>
</evidence>
<dbReference type="SUPFAM" id="SSF50249">
    <property type="entry name" value="Nucleic acid-binding proteins"/>
    <property type="match status" value="1"/>
</dbReference>
<dbReference type="InterPro" id="IPR012340">
    <property type="entry name" value="NA-bd_OB-fold"/>
</dbReference>
<dbReference type="GO" id="GO:0003697">
    <property type="term" value="F:single-stranded DNA binding"/>
    <property type="evidence" value="ECO:0007669"/>
    <property type="project" value="InterPro"/>
</dbReference>
<dbReference type="GO" id="GO:0042645">
    <property type="term" value="C:mitochondrial nucleoid"/>
    <property type="evidence" value="ECO:0007669"/>
    <property type="project" value="TreeGrafter"/>
</dbReference>
<name>A0A6P5SZQ8_PRUAV</name>
<evidence type="ECO:0000256" key="3">
    <source>
        <dbReference type="SAM" id="MobiDB-lite"/>
    </source>
</evidence>
<sequence length="669" mass="76132">MNSICRAITTKKRLLLLRPLQLLQSHYATTTGKTKPKTQNTKTITKPPPSKPPPKVDWPRPVEVPFQPKVANSVRLIGHVHTPLQSQATPDGNVWAATILSSSSSSSHSLKMPIIFEGDLAHIASLHLKENDFVFVAGSLRSDLHHLNASKGQTPLQVMVHTLYFVEESSQTKKSSKDDRQEEKTIDHTVAAGVKEDMEKSWKNLLTWKDLLAKPHEWWDIRSLEDNPKAAAFERKNNGEVLRIDDSTPEWIRNKLDSTTFDQKPISDSCETSLKNDGDSTLGPWRNLLDNPKQWRDYRNPKLNGLVNPNHPDFKSKDGGHALWLNKAPQPVLSELEGMEFDVQIQKSKQAKESRGDESWKDLVENPGKWWDNRLEKRNKKGPDFKHKETGEALWLSSSPAWVLPKLPPLRTKQAVTIGNTPTQSLTIFIHTFIVAAGVKEDMEKSWKNLLTWKDLLAKPHEWWDIRSLEDNPKAAAFERKNNGEVLRIDDSTPEWIRNKLDSTTFDQKPISDSCETSLKNDGDSTLGPWRNLLDNPKQWRDYRNPKLNGLVNPNHPDFKSKDGGHALWLNKAPQPVLSELEGMEFDVQIQKSKQAKESRGDESWKDLVENPGKWWDNRLEKRNKKGPDFKHKETGEALWLSSSPAWVLPKLPPLRTKQAVTIGNTPTA</sequence>
<dbReference type="PANTHER" id="PTHR10302">
    <property type="entry name" value="SINGLE-STRANDED DNA-BINDING PROTEIN"/>
    <property type="match status" value="1"/>
</dbReference>
<accession>A0A6P5SZQ8</accession>
<reference evidence="5" key="1">
    <citation type="submission" date="2025-08" db="UniProtKB">
        <authorList>
            <consortium name="RefSeq"/>
        </authorList>
    </citation>
    <scope>IDENTIFICATION</scope>
</reference>
<dbReference type="KEGG" id="pavi:110761480"/>
<feature type="compositionally biased region" description="Polar residues" evidence="3">
    <location>
        <begin position="28"/>
        <end position="40"/>
    </location>
</feature>
<dbReference type="GeneID" id="110761480"/>
<gene>
    <name evidence="5" type="primary">LOC110761480</name>
</gene>
<keyword evidence="1 2" id="KW-0238">DNA-binding</keyword>
<feature type="region of interest" description="Disordered" evidence="3">
    <location>
        <begin position="28"/>
        <end position="58"/>
    </location>
</feature>
<proteinExistence type="predicted"/>
<dbReference type="GO" id="GO:0006264">
    <property type="term" value="P:mitochondrial DNA replication"/>
    <property type="evidence" value="ECO:0007669"/>
    <property type="project" value="TreeGrafter"/>
</dbReference>
<evidence type="ECO:0000313" key="5">
    <source>
        <dbReference type="RefSeq" id="XP_021819652.1"/>
    </source>
</evidence>
<dbReference type="InterPro" id="IPR011344">
    <property type="entry name" value="ssDNA-bd"/>
</dbReference>
<dbReference type="PROSITE" id="PS50935">
    <property type="entry name" value="SSB"/>
    <property type="match status" value="1"/>
</dbReference>
<keyword evidence="4" id="KW-1185">Reference proteome</keyword>
<dbReference type="RefSeq" id="XP_021819652.1">
    <property type="nucleotide sequence ID" value="XM_021963960.1"/>
</dbReference>
<dbReference type="Gene3D" id="2.40.50.140">
    <property type="entry name" value="Nucleic acid-binding proteins"/>
    <property type="match status" value="1"/>
</dbReference>
<organism evidence="4 5">
    <name type="scientific">Prunus avium</name>
    <name type="common">Cherry</name>
    <name type="synonym">Cerasus avium</name>
    <dbReference type="NCBI Taxonomy" id="42229"/>
    <lineage>
        <taxon>Eukaryota</taxon>
        <taxon>Viridiplantae</taxon>
        <taxon>Streptophyta</taxon>
        <taxon>Embryophyta</taxon>
        <taxon>Tracheophyta</taxon>
        <taxon>Spermatophyta</taxon>
        <taxon>Magnoliopsida</taxon>
        <taxon>eudicotyledons</taxon>
        <taxon>Gunneridae</taxon>
        <taxon>Pentapetalae</taxon>
        <taxon>rosids</taxon>
        <taxon>fabids</taxon>
        <taxon>Rosales</taxon>
        <taxon>Rosaceae</taxon>
        <taxon>Amygdaloideae</taxon>
        <taxon>Amygdaleae</taxon>
        <taxon>Prunus</taxon>
    </lineage>
</organism>